<dbReference type="Proteomes" id="UP000626370">
    <property type="component" value="Unassembled WGS sequence"/>
</dbReference>
<evidence type="ECO:0000256" key="1">
    <source>
        <dbReference type="ARBA" id="ARBA00004651"/>
    </source>
</evidence>
<comment type="subcellular location">
    <subcellularLocation>
        <location evidence="1">Cell membrane</location>
        <topology evidence="1">Multi-pass membrane protein</topology>
    </subcellularLocation>
</comment>
<keyword evidence="4 7" id="KW-0812">Transmembrane</keyword>
<evidence type="ECO:0000256" key="2">
    <source>
        <dbReference type="ARBA" id="ARBA00006679"/>
    </source>
</evidence>
<reference evidence="9" key="1">
    <citation type="journal article" date="2019" name="Int. J. Syst. Evol. Microbiol.">
        <title>The Global Catalogue of Microorganisms (GCM) 10K type strain sequencing project: providing services to taxonomists for standard genome sequencing and annotation.</title>
        <authorList>
            <consortium name="The Broad Institute Genomics Platform"/>
            <consortium name="The Broad Institute Genome Sequencing Center for Infectious Disease"/>
            <person name="Wu L."/>
            <person name="Ma J."/>
        </authorList>
    </citation>
    <scope>NUCLEOTIDE SEQUENCE [LARGE SCALE GENOMIC DNA]</scope>
    <source>
        <strain evidence="9">CGMCC 1.15922</strain>
    </source>
</reference>
<evidence type="ECO:0000256" key="5">
    <source>
        <dbReference type="ARBA" id="ARBA00022989"/>
    </source>
</evidence>
<evidence type="ECO:0000256" key="7">
    <source>
        <dbReference type="SAM" id="Phobius"/>
    </source>
</evidence>
<keyword evidence="9" id="KW-1185">Reference proteome</keyword>
<keyword evidence="3" id="KW-1003">Cell membrane</keyword>
<keyword evidence="5 7" id="KW-1133">Transmembrane helix</keyword>
<evidence type="ECO:0000313" key="8">
    <source>
        <dbReference type="EMBL" id="GHE97656.1"/>
    </source>
</evidence>
<dbReference type="PANTHER" id="PTHR33452">
    <property type="entry name" value="OXIDOREDUCTASE CATD-RELATED"/>
    <property type="match status" value="1"/>
</dbReference>
<comment type="caution">
    <text evidence="8">The sequence shown here is derived from an EMBL/GenBank/DDBJ whole genome shotgun (WGS) entry which is preliminary data.</text>
</comment>
<organism evidence="8 9">
    <name type="scientific">Thalassotalea profundi</name>
    <dbReference type="NCBI Taxonomy" id="2036687"/>
    <lineage>
        <taxon>Bacteria</taxon>
        <taxon>Pseudomonadati</taxon>
        <taxon>Pseudomonadota</taxon>
        <taxon>Gammaproteobacteria</taxon>
        <taxon>Alteromonadales</taxon>
        <taxon>Colwelliaceae</taxon>
        <taxon>Thalassotalea</taxon>
    </lineage>
</organism>
<protein>
    <submittedName>
        <fullName evidence="8">Membrane protein</fullName>
    </submittedName>
</protein>
<evidence type="ECO:0000256" key="4">
    <source>
        <dbReference type="ARBA" id="ARBA00022692"/>
    </source>
</evidence>
<feature type="transmembrane region" description="Helical" evidence="7">
    <location>
        <begin position="83"/>
        <end position="103"/>
    </location>
</feature>
<evidence type="ECO:0000256" key="6">
    <source>
        <dbReference type="ARBA" id="ARBA00023136"/>
    </source>
</evidence>
<dbReference type="InterPro" id="IPR032808">
    <property type="entry name" value="DoxX"/>
</dbReference>
<feature type="transmembrane region" description="Helical" evidence="7">
    <location>
        <begin position="59"/>
        <end position="77"/>
    </location>
</feature>
<evidence type="ECO:0000256" key="3">
    <source>
        <dbReference type="ARBA" id="ARBA00022475"/>
    </source>
</evidence>
<dbReference type="EMBL" id="BNAH01000012">
    <property type="protein sequence ID" value="GHE97656.1"/>
    <property type="molecule type" value="Genomic_DNA"/>
</dbReference>
<comment type="similarity">
    <text evidence="2">Belongs to the DoxX family.</text>
</comment>
<gene>
    <name evidence="8" type="primary">yqjF</name>
    <name evidence="8" type="ORF">GCM10011501_29110</name>
</gene>
<sequence>MTAVTKLRLSERYAQKAAFMLAPLGRIFIALIFVMSGMNKISQYSATQAYMDMMGVPGFLLPLVIALEVVAGIFIIIGYQVRISALLLAGFTVLSALMFHADFSDQLQMISFMKNIAIAGGFLMLVVHGGGAMSLDNRQQA</sequence>
<dbReference type="Pfam" id="PF07681">
    <property type="entry name" value="DoxX"/>
    <property type="match status" value="1"/>
</dbReference>
<dbReference type="RefSeq" id="WP_229817336.1">
    <property type="nucleotide sequence ID" value="NZ_BNAH01000012.1"/>
</dbReference>
<dbReference type="PANTHER" id="PTHR33452:SF1">
    <property type="entry name" value="INNER MEMBRANE PROTEIN YPHA-RELATED"/>
    <property type="match status" value="1"/>
</dbReference>
<keyword evidence="6 7" id="KW-0472">Membrane</keyword>
<dbReference type="InterPro" id="IPR051907">
    <property type="entry name" value="DoxX-like_oxidoreductase"/>
</dbReference>
<evidence type="ECO:0000313" key="9">
    <source>
        <dbReference type="Proteomes" id="UP000626370"/>
    </source>
</evidence>
<name>A0ABQ3IXP7_9GAMM</name>
<feature type="transmembrane region" description="Helical" evidence="7">
    <location>
        <begin position="115"/>
        <end position="135"/>
    </location>
</feature>
<accession>A0ABQ3IXP7</accession>
<proteinExistence type="inferred from homology"/>
<feature type="transmembrane region" description="Helical" evidence="7">
    <location>
        <begin position="17"/>
        <end position="38"/>
    </location>
</feature>